<reference evidence="2" key="2">
    <citation type="submission" date="2022-06" db="UniProtKB">
        <authorList>
            <consortium name="EnsemblMetazoa"/>
        </authorList>
    </citation>
    <scope>IDENTIFICATION</scope>
    <source>
        <strain evidence="2">DF5081</strain>
    </source>
</reference>
<dbReference type="EnsemblMetazoa" id="CJA04935.1">
    <property type="protein sequence ID" value="CJA04935.1"/>
    <property type="gene ID" value="WBGene00124139"/>
</dbReference>
<dbReference type="InterPro" id="IPR005071">
    <property type="entry name" value="Glycoprotein"/>
</dbReference>
<dbReference type="AlphaFoldDB" id="A0A8R1DK03"/>
<accession>A0A8R1DK03</accession>
<keyword evidence="1" id="KW-0732">Signal</keyword>
<dbReference type="GO" id="GO:0045087">
    <property type="term" value="P:innate immune response"/>
    <property type="evidence" value="ECO:0007669"/>
    <property type="project" value="TreeGrafter"/>
</dbReference>
<dbReference type="Pfam" id="PF03409">
    <property type="entry name" value="Glycoprotein"/>
    <property type="match status" value="1"/>
</dbReference>
<reference evidence="3" key="1">
    <citation type="submission" date="2010-08" db="EMBL/GenBank/DDBJ databases">
        <authorList>
            <consortium name="Caenorhabditis japonica Sequencing Consortium"/>
            <person name="Wilson R.K."/>
        </authorList>
    </citation>
    <scope>NUCLEOTIDE SEQUENCE [LARGE SCALE GENOMIC DNA]</scope>
    <source>
        <strain evidence="3">DF5081</strain>
    </source>
</reference>
<name>A0A8R1DK03_CAEJA</name>
<dbReference type="PANTHER" id="PTHR21733">
    <property type="entry name" value="CUB_2 DOMAIN-CONTAINING PROTEIN-RELATED-RELATED"/>
    <property type="match status" value="1"/>
</dbReference>
<protein>
    <recommendedName>
        <fullName evidence="4">CUB-like domain-containing protein</fullName>
    </recommendedName>
</protein>
<dbReference type="Proteomes" id="UP000005237">
    <property type="component" value="Unassembled WGS sequence"/>
</dbReference>
<feature type="signal peptide" evidence="1">
    <location>
        <begin position="1"/>
        <end position="23"/>
    </location>
</feature>
<evidence type="ECO:0008006" key="4">
    <source>
        <dbReference type="Google" id="ProtNLM"/>
    </source>
</evidence>
<proteinExistence type="predicted"/>
<feature type="chain" id="PRO_5035860909" description="CUB-like domain-containing protein" evidence="1">
    <location>
        <begin position="24"/>
        <end position="357"/>
    </location>
</feature>
<evidence type="ECO:0000256" key="1">
    <source>
        <dbReference type="SAM" id="SignalP"/>
    </source>
</evidence>
<evidence type="ECO:0000313" key="3">
    <source>
        <dbReference type="Proteomes" id="UP000005237"/>
    </source>
</evidence>
<organism evidence="2 3">
    <name type="scientific">Caenorhabditis japonica</name>
    <dbReference type="NCBI Taxonomy" id="281687"/>
    <lineage>
        <taxon>Eukaryota</taxon>
        <taxon>Metazoa</taxon>
        <taxon>Ecdysozoa</taxon>
        <taxon>Nematoda</taxon>
        <taxon>Chromadorea</taxon>
        <taxon>Rhabditida</taxon>
        <taxon>Rhabditina</taxon>
        <taxon>Rhabditomorpha</taxon>
        <taxon>Rhabditoidea</taxon>
        <taxon>Rhabditidae</taxon>
        <taxon>Peloderinae</taxon>
        <taxon>Caenorhabditis</taxon>
    </lineage>
</organism>
<dbReference type="GO" id="GO:0045121">
    <property type="term" value="C:membrane raft"/>
    <property type="evidence" value="ECO:0007669"/>
    <property type="project" value="TreeGrafter"/>
</dbReference>
<keyword evidence="3" id="KW-1185">Reference proteome</keyword>
<sequence>MMFTHVSLPILISVLVISVICSPQLIKLKDFSGNTTINATGSFSVYVSASSDSDKSLKNVYLQVPGEPKISLYQLKHNKMNPSSGLLQPYRVNTKKQASIVSPLTNSEMAKLQGFLYLTTARQMNDNAFYVYDIDQEQSIIFDQTKFENCTIVFLNSNTTAQSAIISEWVQSENSTVSIYHDIPKNSREKNLSQIFSNPVYVTKKLRYISNVEPFTLSLPAFYIKSSGGIQFKISPGYYEIAGTTTTAPTTTGFYMKPLNRPDVNVTVNILTINTLVEDKSPKMCGCNIIGSMMPNKSSVSFVESSLGGPTNGYSVTPTDQILGWSTPYSGNTLTISSQSASNGQFFLQYYVIYGDL</sequence>
<evidence type="ECO:0000313" key="2">
    <source>
        <dbReference type="EnsemblMetazoa" id="CJA04935.1"/>
    </source>
</evidence>